<dbReference type="Proteomes" id="UP000635606">
    <property type="component" value="Unassembled WGS sequence"/>
</dbReference>
<dbReference type="EMBL" id="BOPH01000093">
    <property type="protein sequence ID" value="GIJ71904.1"/>
    <property type="molecule type" value="Genomic_DNA"/>
</dbReference>
<name>A0A8J4EEL7_9ACTN</name>
<evidence type="ECO:0000256" key="1">
    <source>
        <dbReference type="SAM" id="MobiDB-lite"/>
    </source>
</evidence>
<evidence type="ECO:0000313" key="2">
    <source>
        <dbReference type="EMBL" id="GIJ71904.1"/>
    </source>
</evidence>
<evidence type="ECO:0000313" key="3">
    <source>
        <dbReference type="Proteomes" id="UP000635606"/>
    </source>
</evidence>
<keyword evidence="3" id="KW-1185">Reference proteome</keyword>
<feature type="compositionally biased region" description="Low complexity" evidence="1">
    <location>
        <begin position="264"/>
        <end position="279"/>
    </location>
</feature>
<accession>A0A8J4EEL7</accession>
<protein>
    <submittedName>
        <fullName evidence="2">Uncharacterized protein</fullName>
    </submittedName>
</protein>
<organism evidence="2 3">
    <name type="scientific">Virgisporangium ochraceum</name>
    <dbReference type="NCBI Taxonomy" id="65505"/>
    <lineage>
        <taxon>Bacteria</taxon>
        <taxon>Bacillati</taxon>
        <taxon>Actinomycetota</taxon>
        <taxon>Actinomycetes</taxon>
        <taxon>Micromonosporales</taxon>
        <taxon>Micromonosporaceae</taxon>
        <taxon>Virgisporangium</taxon>
    </lineage>
</organism>
<gene>
    <name evidence="2" type="ORF">Voc01_068210</name>
</gene>
<reference evidence="2" key="1">
    <citation type="submission" date="2021-01" db="EMBL/GenBank/DDBJ databases">
        <title>Whole genome shotgun sequence of Virgisporangium ochraceum NBRC 16418.</title>
        <authorList>
            <person name="Komaki H."/>
            <person name="Tamura T."/>
        </authorList>
    </citation>
    <scope>NUCLEOTIDE SEQUENCE</scope>
    <source>
        <strain evidence="2">NBRC 16418</strain>
    </source>
</reference>
<dbReference type="AlphaFoldDB" id="A0A8J4EEL7"/>
<proteinExistence type="predicted"/>
<comment type="caution">
    <text evidence="2">The sequence shown here is derived from an EMBL/GenBank/DDBJ whole genome shotgun (WGS) entry which is preliminary data.</text>
</comment>
<feature type="region of interest" description="Disordered" evidence="1">
    <location>
        <begin position="1"/>
        <end position="55"/>
    </location>
</feature>
<feature type="region of interest" description="Disordered" evidence="1">
    <location>
        <begin position="245"/>
        <end position="279"/>
    </location>
</feature>
<sequence>MAPVVLSGKSVPAPPGGDGSAGDADGEDGPTGAPMNLPLNRPAPARAGSAVEPPPVRPTVVFAGTGQHEYAAGLLGAAVPESAPAAYVVFRHGPAGARAFIPGHREPRDIAAGTGPLTRPPRRVALSVPAPTLEYVHLIVAPAGTPGPARTTVLADAVRCADGLVYLLDAGEPLVGERRSELAALAAVAGRVVLVATRDAGPADRAAVEAQVPALATATWYHVDDAAAVAADLRSPQWLARPAIPAQRPASSGLRSAGTREGDASWAAEPARAEASASSRVSGDDVAWRQVLAERLSEHRTAVRDLFADDLDALVERCAVDPLRLPDTFDTELHALSLRASACLDMAARDLVAAVFSTVVEGRLRESDLVRVTTALWRRVEPDDRTLLVTATAGVAAVSGAADAVSATGLFSPSLLPQVSLAVSGNCHLSWHYRGVPDPAAAREWLYHAAGSVRDAVGVAIEDRFAALAEAVGALAGDAVDHGVLLA</sequence>